<dbReference type="AlphaFoldDB" id="A0A843W5X7"/>
<reference evidence="1" key="1">
    <citation type="submission" date="2017-07" db="EMBL/GenBank/DDBJ databases">
        <title>Taro Niue Genome Assembly and Annotation.</title>
        <authorList>
            <person name="Atibalentja N."/>
            <person name="Keating K."/>
            <person name="Fields C.J."/>
        </authorList>
    </citation>
    <scope>NUCLEOTIDE SEQUENCE</scope>
    <source>
        <strain evidence="1">Niue_2</strain>
        <tissue evidence="1">Leaf</tissue>
    </source>
</reference>
<evidence type="ECO:0000313" key="2">
    <source>
        <dbReference type="Proteomes" id="UP000652761"/>
    </source>
</evidence>
<sequence length="189" mass="20029">MLSSVGFVGLASWVLFSVPTALVGKGLVIPTEPCSRGSPPYFLQESCLARPWLLVMLFEFIAYLTGLNSNPSGSSDPWVAVRPSGSLAGIREVASFPTGSECELQDSVAAIAGCACYERGCCFARAAVGFVIGLCIRSSSLLVLVEVRFPQNCVVLVSGCCGITLWVEAWGRSSAGLRWLVVLFSAMAH</sequence>
<name>A0A843W5X7_COLES</name>
<accession>A0A843W5X7</accession>
<proteinExistence type="predicted"/>
<gene>
    <name evidence="1" type="ORF">Taro_039266</name>
</gene>
<evidence type="ECO:0000313" key="1">
    <source>
        <dbReference type="EMBL" id="MQM06443.1"/>
    </source>
</evidence>
<comment type="caution">
    <text evidence="1">The sequence shown here is derived from an EMBL/GenBank/DDBJ whole genome shotgun (WGS) entry which is preliminary data.</text>
</comment>
<dbReference type="Proteomes" id="UP000652761">
    <property type="component" value="Unassembled WGS sequence"/>
</dbReference>
<protein>
    <submittedName>
        <fullName evidence="1">Uncharacterized protein</fullName>
    </submittedName>
</protein>
<keyword evidence="2" id="KW-1185">Reference proteome</keyword>
<organism evidence="1 2">
    <name type="scientific">Colocasia esculenta</name>
    <name type="common">Wild taro</name>
    <name type="synonym">Arum esculentum</name>
    <dbReference type="NCBI Taxonomy" id="4460"/>
    <lineage>
        <taxon>Eukaryota</taxon>
        <taxon>Viridiplantae</taxon>
        <taxon>Streptophyta</taxon>
        <taxon>Embryophyta</taxon>
        <taxon>Tracheophyta</taxon>
        <taxon>Spermatophyta</taxon>
        <taxon>Magnoliopsida</taxon>
        <taxon>Liliopsida</taxon>
        <taxon>Araceae</taxon>
        <taxon>Aroideae</taxon>
        <taxon>Colocasieae</taxon>
        <taxon>Colocasia</taxon>
    </lineage>
</organism>
<dbReference type="EMBL" id="NMUH01003627">
    <property type="protein sequence ID" value="MQM06443.1"/>
    <property type="molecule type" value="Genomic_DNA"/>
</dbReference>